<dbReference type="Proteomes" id="UP000245956">
    <property type="component" value="Unassembled WGS sequence"/>
</dbReference>
<feature type="region of interest" description="Disordered" evidence="1">
    <location>
        <begin position="371"/>
        <end position="428"/>
    </location>
</feature>
<organism evidence="2 3">
    <name type="scientific">Purpureocillium lilacinum</name>
    <name type="common">Paecilomyces lilacinus</name>
    <dbReference type="NCBI Taxonomy" id="33203"/>
    <lineage>
        <taxon>Eukaryota</taxon>
        <taxon>Fungi</taxon>
        <taxon>Dikarya</taxon>
        <taxon>Ascomycota</taxon>
        <taxon>Pezizomycotina</taxon>
        <taxon>Sordariomycetes</taxon>
        <taxon>Hypocreomycetidae</taxon>
        <taxon>Hypocreales</taxon>
        <taxon>Ophiocordycipitaceae</taxon>
        <taxon>Purpureocillium</taxon>
    </lineage>
</organism>
<dbReference type="PANTHER" id="PTHR38702:SF1">
    <property type="entry name" value="CALPONIN-HOMOLOGY (CH) DOMAIN-CONTAINING PROTEIN"/>
    <property type="match status" value="1"/>
</dbReference>
<proteinExistence type="predicted"/>
<sequence length="865" mass="95656">MSLKRHGPVVATNVAHDAWLRSRDTFQPALQMQSGGGGDEMSAAERGAAWPHGVALGYDTNTDDRPQHPPSFIIAARHCPRTRPDYLPTSPRVRHLISAAHRASKTPLRTARATLQAPPGRLPHHQPLRLPDPRWPFHAVKLPPPPPSAGPRDGRNFESSRRRPPTKRCSAKGTPCFPHTDKVTQSVTCKIPPLGPNVLEPVLPRIICHFQTAHLRHPATAHRPPGPSFLASAFRDHGDPSVPLRVKHVGHRSRYQSQPLCGSLLGCVETPLFTHARYIQPASPTQDLVFEHRWSVNCHVESISSHPSARDVHPEPSHTNGRSGLAHSDPEPLAMATTANEQQLCRPSSPETSPTLAIGACPDLSRCVSTASSASHGSQTDVGSRDSLGSELTSRHSSASFHSRHSDVSNLSAQTANSGDRRPRRRGYVRPQATYFAASARSRESVMNLGSIAHLQYYFARTGLLDGKGGQLARKKQNQRATLDMSALEGLRGATPAVVATDADLSYSSMGGSPDLGGGDRELAGHSESPLEEMDDEYFEDSFAESDPGMLPPTVSTYHHRSPHVPKPPTIVELKADLESSLQDAAKSLKEVDDRKAGVFKEEPHPSEYPNMPTANTQGWYELQGMHILDVVTLAIRAAKMYYTAHELPDRLDSIKPEKQVRADLLAVMETLKQMATRNFKGGMKDDEIKIMQGWIESVFDILRKEEEIEAAEKAEQAGWAWLSGDWSGRDLERERAFLMSMDTESPPLPEWTPVAEAAQAPTPFLKEMQNGLRLIRLHNAAVKKSRRRFGAIPTFHMDTQKPYRCADNLRYWVKAAELRFEVMLKVDALGVAQNSGPQVWQEFESAILKWCHHVREEVTSELVK</sequence>
<evidence type="ECO:0000313" key="2">
    <source>
        <dbReference type="EMBL" id="PWI66626.1"/>
    </source>
</evidence>
<feature type="compositionally biased region" description="Polar residues" evidence="1">
    <location>
        <begin position="408"/>
        <end position="418"/>
    </location>
</feature>
<evidence type="ECO:0000256" key="1">
    <source>
        <dbReference type="SAM" id="MobiDB-lite"/>
    </source>
</evidence>
<feature type="region of interest" description="Disordered" evidence="1">
    <location>
        <begin position="506"/>
        <end position="527"/>
    </location>
</feature>
<dbReference type="PANTHER" id="PTHR38702">
    <property type="entry name" value="CALPONIN-HOMOLOGY (CH) DOMAIN-CONTAINING PROTEIN"/>
    <property type="match status" value="1"/>
</dbReference>
<evidence type="ECO:0000313" key="3">
    <source>
        <dbReference type="Proteomes" id="UP000245956"/>
    </source>
</evidence>
<comment type="caution">
    <text evidence="2">The sequence shown here is derived from an EMBL/GenBank/DDBJ whole genome shotgun (WGS) entry which is preliminary data.</text>
</comment>
<gene>
    <name evidence="2" type="ORF">PCL_04764</name>
</gene>
<name>A0A2U3DWK0_PURLI</name>
<reference evidence="2 3" key="1">
    <citation type="journal article" date="2016" name="Front. Microbiol.">
        <title>Genome and transcriptome sequences reveal the specific parasitism of the nematophagous Purpureocillium lilacinum 36-1.</title>
        <authorList>
            <person name="Xie J."/>
            <person name="Li S."/>
            <person name="Mo C."/>
            <person name="Xiao X."/>
            <person name="Peng D."/>
            <person name="Wang G."/>
            <person name="Xiao Y."/>
        </authorList>
    </citation>
    <scope>NUCLEOTIDE SEQUENCE [LARGE SCALE GENOMIC DNA]</scope>
    <source>
        <strain evidence="2 3">36-1</strain>
    </source>
</reference>
<feature type="compositionally biased region" description="Polar residues" evidence="1">
    <location>
        <begin position="371"/>
        <end position="382"/>
    </location>
</feature>
<dbReference type="AlphaFoldDB" id="A0A2U3DWK0"/>
<accession>A0A2U3DWK0</accession>
<feature type="compositionally biased region" description="Basic and acidic residues" evidence="1">
    <location>
        <begin position="152"/>
        <end position="161"/>
    </location>
</feature>
<dbReference type="EMBL" id="LCWV01000023">
    <property type="protein sequence ID" value="PWI66626.1"/>
    <property type="molecule type" value="Genomic_DNA"/>
</dbReference>
<feature type="region of interest" description="Disordered" evidence="1">
    <location>
        <begin position="304"/>
        <end position="330"/>
    </location>
</feature>
<protein>
    <submittedName>
        <fullName evidence="2">Uncharacterized protein</fullName>
    </submittedName>
</protein>
<feature type="region of interest" description="Disordered" evidence="1">
    <location>
        <begin position="141"/>
        <end position="173"/>
    </location>
</feature>